<evidence type="ECO:0000313" key="2">
    <source>
        <dbReference type="Proteomes" id="UP000006514"/>
    </source>
</evidence>
<accession>J0CU30</accession>
<dbReference type="KEGG" id="adl:AURDEDRAFT_177091"/>
<dbReference type="AlphaFoldDB" id="J0CU30"/>
<dbReference type="InParanoid" id="J0CU30"/>
<keyword evidence="2" id="KW-1185">Reference proteome</keyword>
<name>J0CU30_AURST</name>
<sequence>MAFLGFLTHSAIIDSLSLYRPPAITHPVFAVYPPENSTAHQVMSQVQPDASEPEAFPYFDNDPELNERVHRMHRYSDNNSLTYSVTCVPGSVQVMHVRQLAPFTPNFKLLSHKLPLSPVQAPITIWMVGRTARAPFRTNSDTMVSLDFVPLCQSAHSTAHALLWFFSSHGVYERDPNPAPPLVLTRPRNVGATFTNIIEEIPLWDATRRLLSPRAHMPRYDFTSHDPVPVILDPSLILGSPGSVPSFDARLRLENPRDLMSKVSVNPGDLVLLETNFARYRGNALTADGVLSSWMPVFQAKNLSLLRRNTN</sequence>
<protein>
    <submittedName>
        <fullName evidence="1">Uncharacterized protein</fullName>
    </submittedName>
</protein>
<reference evidence="2" key="1">
    <citation type="journal article" date="2012" name="Science">
        <title>The Paleozoic origin of enzymatic lignin decomposition reconstructed from 31 fungal genomes.</title>
        <authorList>
            <person name="Floudas D."/>
            <person name="Binder M."/>
            <person name="Riley R."/>
            <person name="Barry K."/>
            <person name="Blanchette R.A."/>
            <person name="Henrissat B."/>
            <person name="Martinez A.T."/>
            <person name="Otillar R."/>
            <person name="Spatafora J.W."/>
            <person name="Yadav J.S."/>
            <person name="Aerts A."/>
            <person name="Benoit I."/>
            <person name="Boyd A."/>
            <person name="Carlson A."/>
            <person name="Copeland A."/>
            <person name="Coutinho P.M."/>
            <person name="de Vries R.P."/>
            <person name="Ferreira P."/>
            <person name="Findley K."/>
            <person name="Foster B."/>
            <person name="Gaskell J."/>
            <person name="Glotzer D."/>
            <person name="Gorecki P."/>
            <person name="Heitman J."/>
            <person name="Hesse C."/>
            <person name="Hori C."/>
            <person name="Igarashi K."/>
            <person name="Jurgens J.A."/>
            <person name="Kallen N."/>
            <person name="Kersten P."/>
            <person name="Kohler A."/>
            <person name="Kuees U."/>
            <person name="Kumar T.K.A."/>
            <person name="Kuo A."/>
            <person name="LaButti K."/>
            <person name="Larrondo L.F."/>
            <person name="Lindquist E."/>
            <person name="Ling A."/>
            <person name="Lombard V."/>
            <person name="Lucas S."/>
            <person name="Lundell T."/>
            <person name="Martin R."/>
            <person name="McLaughlin D.J."/>
            <person name="Morgenstern I."/>
            <person name="Morin E."/>
            <person name="Murat C."/>
            <person name="Nagy L.G."/>
            <person name="Nolan M."/>
            <person name="Ohm R.A."/>
            <person name="Patyshakuliyeva A."/>
            <person name="Rokas A."/>
            <person name="Ruiz-Duenas F.J."/>
            <person name="Sabat G."/>
            <person name="Salamov A."/>
            <person name="Samejima M."/>
            <person name="Schmutz J."/>
            <person name="Slot J.C."/>
            <person name="St John F."/>
            <person name="Stenlid J."/>
            <person name="Sun H."/>
            <person name="Sun S."/>
            <person name="Syed K."/>
            <person name="Tsang A."/>
            <person name="Wiebenga A."/>
            <person name="Young D."/>
            <person name="Pisabarro A."/>
            <person name="Eastwood D.C."/>
            <person name="Martin F."/>
            <person name="Cullen D."/>
            <person name="Grigoriev I.V."/>
            <person name="Hibbett D.S."/>
        </authorList>
    </citation>
    <scope>NUCLEOTIDE SEQUENCE [LARGE SCALE GENOMIC DNA]</scope>
    <source>
        <strain evidence="2">TFB10046</strain>
    </source>
</reference>
<dbReference type="Proteomes" id="UP000006514">
    <property type="component" value="Unassembled WGS sequence"/>
</dbReference>
<proteinExistence type="predicted"/>
<gene>
    <name evidence="1" type="ORF">AURDEDRAFT_177091</name>
</gene>
<evidence type="ECO:0000313" key="1">
    <source>
        <dbReference type="EMBL" id="EJD33846.1"/>
    </source>
</evidence>
<organism evidence="1 2">
    <name type="scientific">Auricularia subglabra (strain TFB-10046 / SS5)</name>
    <name type="common">White-rot fungus</name>
    <name type="synonym">Auricularia delicata (strain TFB10046)</name>
    <dbReference type="NCBI Taxonomy" id="717982"/>
    <lineage>
        <taxon>Eukaryota</taxon>
        <taxon>Fungi</taxon>
        <taxon>Dikarya</taxon>
        <taxon>Basidiomycota</taxon>
        <taxon>Agaricomycotina</taxon>
        <taxon>Agaricomycetes</taxon>
        <taxon>Auriculariales</taxon>
        <taxon>Auriculariaceae</taxon>
        <taxon>Auricularia</taxon>
    </lineage>
</organism>
<dbReference type="EMBL" id="JH688069">
    <property type="protein sequence ID" value="EJD33846.1"/>
    <property type="molecule type" value="Genomic_DNA"/>
</dbReference>